<sequence length="212" mass="24000">MDQVFGTRERDKSTGCLMTVKTLFPSHVDEQGVTKGCMLLLKMKRNPLLANKKKEDGEEGQSQSSSVVQFKCTYHNAITASDESKVFSVAFPPLDVLQRPSDEEWFESHGVQKIIVLTHYINFCRAVIANVSVDQTTGVPSQHCPRVDKDSSSSNSSASGELLTSQLEVFDAFKDYFSNQCELLQDEFMKQEIVVLNKFIDQQKQKYQQKEE</sequence>
<protein>
    <submittedName>
        <fullName evidence="2">Uncharacterized protein</fullName>
    </submittedName>
</protein>
<evidence type="ECO:0000313" key="2">
    <source>
        <dbReference type="EMBL" id="ETO19584.1"/>
    </source>
</evidence>
<feature type="region of interest" description="Disordered" evidence="1">
    <location>
        <begin position="137"/>
        <end position="159"/>
    </location>
</feature>
<proteinExistence type="predicted"/>
<evidence type="ECO:0000313" key="3">
    <source>
        <dbReference type="Proteomes" id="UP000023152"/>
    </source>
</evidence>
<evidence type="ECO:0000256" key="1">
    <source>
        <dbReference type="SAM" id="MobiDB-lite"/>
    </source>
</evidence>
<dbReference type="AlphaFoldDB" id="X6N1H2"/>
<gene>
    <name evidence="2" type="ORF">RFI_17647</name>
</gene>
<comment type="caution">
    <text evidence="2">The sequence shown here is derived from an EMBL/GenBank/DDBJ whole genome shotgun (WGS) entry which is preliminary data.</text>
</comment>
<name>X6N1H2_RETFI</name>
<accession>X6N1H2</accession>
<reference evidence="2 3" key="1">
    <citation type="journal article" date="2013" name="Curr. Biol.">
        <title>The Genome of the Foraminiferan Reticulomyxa filosa.</title>
        <authorList>
            <person name="Glockner G."/>
            <person name="Hulsmann N."/>
            <person name="Schleicher M."/>
            <person name="Noegel A.A."/>
            <person name="Eichinger L."/>
            <person name="Gallinger C."/>
            <person name="Pawlowski J."/>
            <person name="Sierra R."/>
            <person name="Euteneuer U."/>
            <person name="Pillet L."/>
            <person name="Moustafa A."/>
            <person name="Platzer M."/>
            <person name="Groth M."/>
            <person name="Szafranski K."/>
            <person name="Schliwa M."/>
        </authorList>
    </citation>
    <scope>NUCLEOTIDE SEQUENCE [LARGE SCALE GENOMIC DNA]</scope>
</reference>
<dbReference type="EMBL" id="ASPP01013500">
    <property type="protein sequence ID" value="ETO19584.1"/>
    <property type="molecule type" value="Genomic_DNA"/>
</dbReference>
<organism evidence="2 3">
    <name type="scientific">Reticulomyxa filosa</name>
    <dbReference type="NCBI Taxonomy" id="46433"/>
    <lineage>
        <taxon>Eukaryota</taxon>
        <taxon>Sar</taxon>
        <taxon>Rhizaria</taxon>
        <taxon>Retaria</taxon>
        <taxon>Foraminifera</taxon>
        <taxon>Monothalamids</taxon>
        <taxon>Reticulomyxidae</taxon>
        <taxon>Reticulomyxa</taxon>
    </lineage>
</organism>
<keyword evidence="3" id="KW-1185">Reference proteome</keyword>
<dbReference type="Proteomes" id="UP000023152">
    <property type="component" value="Unassembled WGS sequence"/>
</dbReference>